<keyword evidence="9" id="KW-1185">Reference proteome</keyword>
<dbReference type="PROSITE" id="PS00490">
    <property type="entry name" value="MOLYBDOPTERIN_PROK_2"/>
    <property type="match status" value="1"/>
</dbReference>
<reference evidence="8 9" key="1">
    <citation type="submission" date="2016-10" db="EMBL/GenBank/DDBJ databases">
        <authorList>
            <person name="de Groot N.N."/>
        </authorList>
    </citation>
    <scope>NUCLEOTIDE SEQUENCE [LARGE SCALE GENOMIC DNA]</scope>
    <source>
        <strain evidence="8 9">CGMCC 1.8894</strain>
    </source>
</reference>
<dbReference type="InterPro" id="IPR006655">
    <property type="entry name" value="Mopterin_OxRdtase_prok_CS"/>
</dbReference>
<dbReference type="InterPro" id="IPR050612">
    <property type="entry name" value="Prok_Mopterin_Oxidored"/>
</dbReference>
<dbReference type="InterPro" id="IPR009010">
    <property type="entry name" value="Asp_de-COase-like_dom_sf"/>
</dbReference>
<feature type="domain" description="Molybdopterin dinucleotide-binding" evidence="7">
    <location>
        <begin position="610"/>
        <end position="729"/>
    </location>
</feature>
<comment type="similarity">
    <text evidence="2">Belongs to the prokaryotic molybdopterin-containing oxidoreductase family.</text>
</comment>
<dbReference type="STRING" id="564137.SAMN04488238_10316"/>
<dbReference type="Gene3D" id="3.90.55.10">
    <property type="entry name" value="Dimethylsulfoxide Reductase, domain 3"/>
    <property type="match status" value="1"/>
</dbReference>
<dbReference type="GO" id="GO:0030151">
    <property type="term" value="F:molybdenum ion binding"/>
    <property type="evidence" value="ECO:0007669"/>
    <property type="project" value="TreeGrafter"/>
</dbReference>
<dbReference type="SUPFAM" id="SSF50692">
    <property type="entry name" value="ADC-like"/>
    <property type="match status" value="1"/>
</dbReference>
<name>A0A1H2VBK5_9RHOB</name>
<feature type="domain" description="Molybdopterin oxidoreductase" evidence="6">
    <location>
        <begin position="45"/>
        <end position="495"/>
    </location>
</feature>
<evidence type="ECO:0000259" key="6">
    <source>
        <dbReference type="Pfam" id="PF00384"/>
    </source>
</evidence>
<sequence length="753" mass="81678">MKYTSSHWGSYQFEPGGPLLPLASDPDPSRIGRGWASASQDRQSRILHPAIRLGWLDGDRGRNRCGDSYVTVSWDRAIALAADALGETVAAHGNGAVFGGSYGWSSAGRFHHAQSQMRRFLNLAGGCVSARNTYSHAAAEVLYPHILGLSNKAFQDQMTAMPLVAAHCEVLLAVGGISRRTAQITSSGTTTHEVGSWLEQMRANGTRIIALSPARSEAATEWLSIRPGTDTACLLALAHEIHSAGLADEAFLARCTSGWETFRDYLTGAADGTPKTADWAAPICDLDAQVIRDLARDLAVSKSMIAVAWSLQRAEYGEQPLWAGLALASLIGQIGQPGTGYAFGYGSTTPVGRAARLIPWPSMPQGRNPVDDDIPVARIADMLLHPGGIYKYDGKTRTYPDIKLIWWTGGNPFHHHQDLNRLEEAWTRPETVIVNDHSWTATARRADIVLPATSPLERDDILMNRRDPTLLWMSRYHAPLSEALDDYEIFARLSETMGFGDAFTEGRDTAGWLAWLWERSQEVAHAHGFALPDLNSFRAAGRFDIPDAAQARIALADFVANPTTHALATETGRITLTNAGIGALGLPSCPGHPTWIEPTECLTRAQPDELHLISGQPDTRLHSQNDRGSEALADKIKGREAASFHPDTAAERGLIAGDIVRLYNRRGACLAGVRLNDGLRRDCVSLPTGAWFDPQIVQGERLEVHGNPNALTRDAGCSELSQGNIAHSCLVRAEKWTAAVPELTIDTPPVVAP</sequence>
<dbReference type="Gene3D" id="3.40.228.10">
    <property type="entry name" value="Dimethylsulfoxide Reductase, domain 2"/>
    <property type="match status" value="1"/>
</dbReference>
<protein>
    <submittedName>
        <fullName evidence="8">Biotin/methionine sulfoxide reductase</fullName>
    </submittedName>
</protein>
<evidence type="ECO:0000256" key="4">
    <source>
        <dbReference type="ARBA" id="ARBA00022723"/>
    </source>
</evidence>
<dbReference type="GO" id="GO:0009055">
    <property type="term" value="F:electron transfer activity"/>
    <property type="evidence" value="ECO:0007669"/>
    <property type="project" value="TreeGrafter"/>
</dbReference>
<keyword evidence="3" id="KW-0500">Molybdenum</keyword>
<accession>A0A1H2VBK5</accession>
<evidence type="ECO:0000259" key="7">
    <source>
        <dbReference type="Pfam" id="PF01568"/>
    </source>
</evidence>
<proteinExistence type="inferred from homology"/>
<dbReference type="GO" id="GO:0016491">
    <property type="term" value="F:oxidoreductase activity"/>
    <property type="evidence" value="ECO:0007669"/>
    <property type="project" value="UniProtKB-KW"/>
</dbReference>
<dbReference type="PANTHER" id="PTHR43742">
    <property type="entry name" value="TRIMETHYLAMINE-N-OXIDE REDUCTASE"/>
    <property type="match status" value="1"/>
</dbReference>
<comment type="cofactor">
    <cofactor evidence="1">
        <name>Mo-bis(molybdopterin guanine dinucleotide)</name>
        <dbReference type="ChEBI" id="CHEBI:60539"/>
    </cofactor>
</comment>
<dbReference type="GO" id="GO:0030288">
    <property type="term" value="C:outer membrane-bounded periplasmic space"/>
    <property type="evidence" value="ECO:0007669"/>
    <property type="project" value="TreeGrafter"/>
</dbReference>
<dbReference type="InterPro" id="IPR006657">
    <property type="entry name" value="MoPterin_dinucl-bd_dom"/>
</dbReference>
<dbReference type="Gene3D" id="3.40.50.740">
    <property type="match status" value="1"/>
</dbReference>
<evidence type="ECO:0000256" key="1">
    <source>
        <dbReference type="ARBA" id="ARBA00001942"/>
    </source>
</evidence>
<dbReference type="GO" id="GO:0043546">
    <property type="term" value="F:molybdopterin cofactor binding"/>
    <property type="evidence" value="ECO:0007669"/>
    <property type="project" value="InterPro"/>
</dbReference>
<keyword evidence="5" id="KW-0560">Oxidoreductase</keyword>
<dbReference type="EMBL" id="FNOM01000003">
    <property type="protein sequence ID" value="SDW65717.1"/>
    <property type="molecule type" value="Genomic_DNA"/>
</dbReference>
<dbReference type="PANTHER" id="PTHR43742:SF10">
    <property type="entry name" value="TRIMETHYLAMINE-N-OXIDE REDUCTASE 2"/>
    <property type="match status" value="1"/>
</dbReference>
<dbReference type="AlphaFoldDB" id="A0A1H2VBK5"/>
<dbReference type="RefSeq" id="WP_092886356.1">
    <property type="nucleotide sequence ID" value="NZ_CP061498.1"/>
</dbReference>
<keyword evidence="4" id="KW-0479">Metal-binding</keyword>
<dbReference type="SUPFAM" id="SSF53706">
    <property type="entry name" value="Formate dehydrogenase/DMSO reductase, domains 1-3"/>
    <property type="match status" value="1"/>
</dbReference>
<evidence type="ECO:0000256" key="3">
    <source>
        <dbReference type="ARBA" id="ARBA00022505"/>
    </source>
</evidence>
<dbReference type="GO" id="GO:0009061">
    <property type="term" value="P:anaerobic respiration"/>
    <property type="evidence" value="ECO:0007669"/>
    <property type="project" value="TreeGrafter"/>
</dbReference>
<dbReference type="Proteomes" id="UP000198539">
    <property type="component" value="Unassembled WGS sequence"/>
</dbReference>
<evidence type="ECO:0000256" key="2">
    <source>
        <dbReference type="ARBA" id="ARBA00010312"/>
    </source>
</evidence>
<evidence type="ECO:0000256" key="5">
    <source>
        <dbReference type="ARBA" id="ARBA00023002"/>
    </source>
</evidence>
<gene>
    <name evidence="8" type="ORF">SAMN04488238_10316</name>
</gene>
<dbReference type="InterPro" id="IPR006656">
    <property type="entry name" value="Mopterin_OxRdtase"/>
</dbReference>
<dbReference type="Gene3D" id="2.40.40.20">
    <property type="match status" value="1"/>
</dbReference>
<dbReference type="Pfam" id="PF01568">
    <property type="entry name" value="Molydop_binding"/>
    <property type="match status" value="1"/>
</dbReference>
<organism evidence="8 9">
    <name type="scientific">Roseicitreum antarcticum</name>
    <dbReference type="NCBI Taxonomy" id="564137"/>
    <lineage>
        <taxon>Bacteria</taxon>
        <taxon>Pseudomonadati</taxon>
        <taxon>Pseudomonadota</taxon>
        <taxon>Alphaproteobacteria</taxon>
        <taxon>Rhodobacterales</taxon>
        <taxon>Paracoccaceae</taxon>
        <taxon>Roseicitreum</taxon>
    </lineage>
</organism>
<dbReference type="Pfam" id="PF00384">
    <property type="entry name" value="Molybdopterin"/>
    <property type="match status" value="1"/>
</dbReference>
<dbReference type="OrthoDB" id="9759518at2"/>
<evidence type="ECO:0000313" key="9">
    <source>
        <dbReference type="Proteomes" id="UP000198539"/>
    </source>
</evidence>
<evidence type="ECO:0000313" key="8">
    <source>
        <dbReference type="EMBL" id="SDW65717.1"/>
    </source>
</evidence>